<dbReference type="RefSeq" id="WP_217137939.1">
    <property type="nucleotide sequence ID" value="NZ_JAFMOU010000064.1"/>
</dbReference>
<dbReference type="EMBL" id="JAFMOU010000064">
    <property type="protein sequence ID" value="MBU9834563.1"/>
    <property type="molecule type" value="Genomic_DNA"/>
</dbReference>
<comment type="caution">
    <text evidence="3">The sequence shown here is derived from an EMBL/GenBank/DDBJ whole genome shotgun (WGS) entry which is preliminary data.</text>
</comment>
<evidence type="ECO:0000256" key="1">
    <source>
        <dbReference type="ARBA" id="ARBA00034120"/>
    </source>
</evidence>
<evidence type="ECO:0000313" key="4">
    <source>
        <dbReference type="Proteomes" id="UP000699865"/>
    </source>
</evidence>
<accession>A0ABS6KY81</accession>
<dbReference type="InterPro" id="IPR013597">
    <property type="entry name" value="Mat_intron_G2"/>
</dbReference>
<name>A0ABS6KY81_9GAMM</name>
<proteinExistence type="inferred from homology"/>
<reference evidence="3 4" key="1">
    <citation type="submission" date="2021-03" db="EMBL/GenBank/DDBJ databases">
        <title>Five novel Rahnella species.</title>
        <authorList>
            <person name="Brady C."/>
            <person name="Asselin J."/>
            <person name="Beer S."/>
            <person name="Bruberg M.B."/>
            <person name="Crampton B."/>
            <person name="Venter S."/>
            <person name="Arnold D."/>
            <person name="Denman S."/>
        </authorList>
    </citation>
    <scope>NUCLEOTIDE SEQUENCE [LARGE SCALE GENOMIC DNA]</scope>
    <source>
        <strain evidence="3 4">L72c</strain>
    </source>
</reference>
<organism evidence="3 4">
    <name type="scientific">Rahnella perminowiae</name>
    <dbReference type="NCBI Taxonomy" id="2816244"/>
    <lineage>
        <taxon>Bacteria</taxon>
        <taxon>Pseudomonadati</taxon>
        <taxon>Pseudomonadota</taxon>
        <taxon>Gammaproteobacteria</taxon>
        <taxon>Enterobacterales</taxon>
        <taxon>Yersiniaceae</taxon>
        <taxon>Rahnella</taxon>
    </lineage>
</organism>
<comment type="similarity">
    <text evidence="1">Belongs to the bacterial reverse transcriptase family.</text>
</comment>
<dbReference type="PANTHER" id="PTHR34047">
    <property type="entry name" value="NUCLEAR INTRON MATURASE 1, MITOCHONDRIAL-RELATED"/>
    <property type="match status" value="1"/>
</dbReference>
<gene>
    <name evidence="3" type="ORF">J1786_06995</name>
</gene>
<dbReference type="Proteomes" id="UP000699865">
    <property type="component" value="Unassembled WGS sequence"/>
</dbReference>
<evidence type="ECO:0000313" key="3">
    <source>
        <dbReference type="EMBL" id="MBU9834563.1"/>
    </source>
</evidence>
<sequence length="145" mass="17292">MLKLNHSSEVQKSTLTYNNFRYPNCPLRERGLTLSEEKTRITHIDDGVDFLGWNFRKFAGKLLVKPSADNMKRFYQKIREIVKNNMATEQTSLIHALNSKLRGWEKYHQHVVSKAIFYRMEHQIFQLLWRWARSRHPNKAVTPGY</sequence>
<evidence type="ECO:0000259" key="2">
    <source>
        <dbReference type="Pfam" id="PF08388"/>
    </source>
</evidence>
<dbReference type="PANTHER" id="PTHR34047:SF8">
    <property type="entry name" value="PROTEIN YKFC"/>
    <property type="match status" value="1"/>
</dbReference>
<dbReference type="InterPro" id="IPR051083">
    <property type="entry name" value="GrpII_Intron_Splice-Mob/Def"/>
</dbReference>
<dbReference type="Pfam" id="PF08388">
    <property type="entry name" value="GIIM"/>
    <property type="match status" value="1"/>
</dbReference>
<protein>
    <recommendedName>
        <fullName evidence="2">Group II intron maturase-specific domain-containing protein</fullName>
    </recommendedName>
</protein>
<keyword evidence="4" id="KW-1185">Reference proteome</keyword>
<feature type="domain" description="Group II intron maturase-specific" evidence="2">
    <location>
        <begin position="71"/>
        <end position="139"/>
    </location>
</feature>